<dbReference type="EMBL" id="JBHUFF010000020">
    <property type="protein sequence ID" value="MFD1800432.1"/>
    <property type="molecule type" value="Genomic_DNA"/>
</dbReference>
<name>A0ABW4NPS0_9LACT</name>
<dbReference type="RefSeq" id="WP_058918567.1">
    <property type="nucleotide sequence ID" value="NZ_JBHSQC010000008.1"/>
</dbReference>
<comment type="caution">
    <text evidence="1">The sequence shown here is derived from an EMBL/GenBank/DDBJ whole genome shotgun (WGS) entry which is preliminary data.</text>
</comment>
<dbReference type="Proteomes" id="UP001597285">
    <property type="component" value="Unassembled WGS sequence"/>
</dbReference>
<organism evidence="1 2">
    <name type="scientific">Carnobacterium antarcticum</name>
    <dbReference type="NCBI Taxonomy" id="2126436"/>
    <lineage>
        <taxon>Bacteria</taxon>
        <taxon>Bacillati</taxon>
        <taxon>Bacillota</taxon>
        <taxon>Bacilli</taxon>
        <taxon>Lactobacillales</taxon>
        <taxon>Carnobacteriaceae</taxon>
        <taxon>Carnobacterium</taxon>
    </lineage>
</organism>
<accession>A0ABW4NPS0</accession>
<protein>
    <recommendedName>
        <fullName evidence="3">DUF600 family protein</fullName>
    </recommendedName>
</protein>
<evidence type="ECO:0000313" key="1">
    <source>
        <dbReference type="EMBL" id="MFD1800432.1"/>
    </source>
</evidence>
<sequence>MLSFEEKKALFEEYPELTAAPVSLNRINYHFEDSAVAKTMVIRFLHPNGNAFVYAGYLPKEETDKGYLSIRDADEKTIRELVDKAIAYLKKTADGYEEGYSELWFDQRGDVLRLIYDNPMWSVTLPNDKIEGIFKTKEAAEGYLMDEDFFKGS</sequence>
<evidence type="ECO:0008006" key="3">
    <source>
        <dbReference type="Google" id="ProtNLM"/>
    </source>
</evidence>
<evidence type="ECO:0000313" key="2">
    <source>
        <dbReference type="Proteomes" id="UP001597285"/>
    </source>
</evidence>
<proteinExistence type="predicted"/>
<gene>
    <name evidence="1" type="ORF">ACFSBK_11290</name>
</gene>
<keyword evidence="2" id="KW-1185">Reference proteome</keyword>
<reference evidence="2" key="1">
    <citation type="journal article" date="2019" name="Int. J. Syst. Evol. Microbiol.">
        <title>The Global Catalogue of Microorganisms (GCM) 10K type strain sequencing project: providing services to taxonomists for standard genome sequencing and annotation.</title>
        <authorList>
            <consortium name="The Broad Institute Genomics Platform"/>
            <consortium name="The Broad Institute Genome Sequencing Center for Infectious Disease"/>
            <person name="Wu L."/>
            <person name="Ma J."/>
        </authorList>
    </citation>
    <scope>NUCLEOTIDE SEQUENCE [LARGE SCALE GENOMIC DNA]</scope>
    <source>
        <strain evidence="2">KCTC 42143</strain>
    </source>
</reference>